<keyword evidence="1" id="KW-0812">Transmembrane</keyword>
<keyword evidence="1" id="KW-0472">Membrane</keyword>
<dbReference type="AlphaFoldDB" id="A0AAU9CFH0"/>
<protein>
    <recommendedName>
        <fullName evidence="4">Septum formation initiator family protein</fullName>
    </recommendedName>
</protein>
<dbReference type="InterPro" id="IPR007060">
    <property type="entry name" value="FtsL/DivIC"/>
</dbReference>
<keyword evidence="1" id="KW-1133">Transmembrane helix</keyword>
<dbReference type="Proteomes" id="UP001348817">
    <property type="component" value="Chromosome"/>
</dbReference>
<dbReference type="KEGG" id="fax:FUAX_33510"/>
<evidence type="ECO:0000313" key="2">
    <source>
        <dbReference type="EMBL" id="BDD10919.1"/>
    </source>
</evidence>
<dbReference type="EMBL" id="AP025314">
    <property type="protein sequence ID" value="BDD10919.1"/>
    <property type="molecule type" value="Genomic_DNA"/>
</dbReference>
<reference evidence="2 3" key="1">
    <citation type="submission" date="2021-12" db="EMBL/GenBank/DDBJ databases">
        <title>Genome sequencing of bacteria with rrn-lacking chromosome and rrn-plasmid.</title>
        <authorList>
            <person name="Anda M."/>
            <person name="Iwasaki W."/>
        </authorList>
    </citation>
    <scope>NUCLEOTIDE SEQUENCE [LARGE SCALE GENOMIC DNA]</scope>
    <source>
        <strain evidence="2 3">DSM 100852</strain>
    </source>
</reference>
<evidence type="ECO:0000313" key="3">
    <source>
        <dbReference type="Proteomes" id="UP001348817"/>
    </source>
</evidence>
<organism evidence="2 3">
    <name type="scientific">Fulvitalea axinellae</name>
    <dbReference type="NCBI Taxonomy" id="1182444"/>
    <lineage>
        <taxon>Bacteria</taxon>
        <taxon>Pseudomonadati</taxon>
        <taxon>Bacteroidota</taxon>
        <taxon>Cytophagia</taxon>
        <taxon>Cytophagales</taxon>
        <taxon>Persicobacteraceae</taxon>
        <taxon>Fulvitalea</taxon>
    </lineage>
</organism>
<sequence>MKAPAFCRGFFYFGRNLNLCRWPELARIFNAMMKLLKTYGRKLIRNFYLVVGLAFLVWMSVFDTNNWLNQYRLRSKLEKLKEEEVYYLEQIEVVQKDRQELLSNKRSIEKFAREKYLMKKPSEDLFVIEYKK</sequence>
<name>A0AAU9CFH0_9BACT</name>
<feature type="transmembrane region" description="Helical" evidence="1">
    <location>
        <begin position="43"/>
        <end position="62"/>
    </location>
</feature>
<gene>
    <name evidence="2" type="ORF">FUAX_33510</name>
</gene>
<dbReference type="Pfam" id="PF04977">
    <property type="entry name" value="DivIC"/>
    <property type="match status" value="1"/>
</dbReference>
<evidence type="ECO:0000256" key="1">
    <source>
        <dbReference type="SAM" id="Phobius"/>
    </source>
</evidence>
<accession>A0AAU9CFH0</accession>
<evidence type="ECO:0008006" key="4">
    <source>
        <dbReference type="Google" id="ProtNLM"/>
    </source>
</evidence>
<proteinExistence type="predicted"/>
<keyword evidence="3" id="KW-1185">Reference proteome</keyword>